<reference evidence="2" key="2">
    <citation type="submission" date="2016-05" db="EMBL/GenBank/DDBJ databases">
        <title>Comparative analysis highlights variable genome content of wheat rusts and divergence of the mating loci.</title>
        <authorList>
            <person name="Cuomo C.A."/>
            <person name="Bakkeren G."/>
            <person name="Szabo L."/>
            <person name="Khalil H."/>
            <person name="Joly D."/>
            <person name="Goldberg J."/>
            <person name="Young S."/>
            <person name="Zeng Q."/>
            <person name="Fellers J."/>
        </authorList>
    </citation>
    <scope>NUCLEOTIDE SEQUENCE [LARGE SCALE GENOMIC DNA]</scope>
    <source>
        <strain evidence="2">1-1 BBBD Race 1</strain>
    </source>
</reference>
<sequence>MAEISDHEAVHTVLGGLQPGGPCLSWLAGLVACEALRLTQRFNKSTPWSIRCFAYFGLAMSATLAGLFASVLYHYCVRGYGDYEALKYVTRVLRYHFFCSRIATLAGFLFYTHSVWNSKTGKMKICKIPIVQIILVLINACLGGLFALRLLRLFKILTFREFGGTWLFERSGYAIQLVCGVLLTFIKAYDLYHSDAISKVLALKDDPFRCAWGTLCILCQTAIFPTIFDTISVCQYQADGMSGASYSILSVSAELHLFGPIMAISAALDDEEIVVCGTPCPVGRNDLDARDVAKPSVIFQSLEKEEENDKV</sequence>
<evidence type="ECO:0000313" key="2">
    <source>
        <dbReference type="EMBL" id="OAV98751.1"/>
    </source>
</evidence>
<accession>A0A180H1U4</accession>
<dbReference type="VEuPathDB" id="FungiDB:PTTG_25492"/>
<keyword evidence="4" id="KW-1185">Reference proteome</keyword>
<gene>
    <name evidence="2" type="ORF">PTTG_25492</name>
</gene>
<proteinExistence type="predicted"/>
<dbReference type="EMBL" id="ADAS02000005">
    <property type="protein sequence ID" value="OAV98751.1"/>
    <property type="molecule type" value="Genomic_DNA"/>
</dbReference>
<evidence type="ECO:0000313" key="3">
    <source>
        <dbReference type="EnsemblFungi" id="PTTG_25492-t43_1-p1"/>
    </source>
</evidence>
<protein>
    <submittedName>
        <fullName evidence="2 3">Uncharacterized protein</fullName>
    </submittedName>
</protein>
<name>A0A180H1U4_PUCT1</name>
<keyword evidence="1" id="KW-1133">Transmembrane helix</keyword>
<organism evidence="2">
    <name type="scientific">Puccinia triticina (isolate 1-1 / race 1 (BBBD))</name>
    <name type="common">Brown leaf rust fungus</name>
    <dbReference type="NCBI Taxonomy" id="630390"/>
    <lineage>
        <taxon>Eukaryota</taxon>
        <taxon>Fungi</taxon>
        <taxon>Dikarya</taxon>
        <taxon>Basidiomycota</taxon>
        <taxon>Pucciniomycotina</taxon>
        <taxon>Pucciniomycetes</taxon>
        <taxon>Pucciniales</taxon>
        <taxon>Pucciniaceae</taxon>
        <taxon>Puccinia</taxon>
    </lineage>
</organism>
<reference evidence="2" key="1">
    <citation type="submission" date="2009-11" db="EMBL/GenBank/DDBJ databases">
        <authorList>
            <consortium name="The Broad Institute Genome Sequencing Platform"/>
            <person name="Ward D."/>
            <person name="Feldgarden M."/>
            <person name="Earl A."/>
            <person name="Young S.K."/>
            <person name="Zeng Q."/>
            <person name="Koehrsen M."/>
            <person name="Alvarado L."/>
            <person name="Berlin A."/>
            <person name="Bochicchio J."/>
            <person name="Borenstein D."/>
            <person name="Chapman S.B."/>
            <person name="Chen Z."/>
            <person name="Engels R."/>
            <person name="Freedman E."/>
            <person name="Gellesch M."/>
            <person name="Goldberg J."/>
            <person name="Griggs A."/>
            <person name="Gujja S."/>
            <person name="Heilman E."/>
            <person name="Heiman D."/>
            <person name="Hepburn T."/>
            <person name="Howarth C."/>
            <person name="Jen D."/>
            <person name="Larson L."/>
            <person name="Lewis B."/>
            <person name="Mehta T."/>
            <person name="Park D."/>
            <person name="Pearson M."/>
            <person name="Roberts A."/>
            <person name="Saif S."/>
            <person name="Shea T."/>
            <person name="Shenoy N."/>
            <person name="Sisk P."/>
            <person name="Stolte C."/>
            <person name="Sykes S."/>
            <person name="Thomson T."/>
            <person name="Walk T."/>
            <person name="White J."/>
            <person name="Yandava C."/>
            <person name="Izard J."/>
            <person name="Baranova O.V."/>
            <person name="Blanton J.M."/>
            <person name="Tanner A.C."/>
            <person name="Dewhirst F.E."/>
            <person name="Haas B."/>
            <person name="Nusbaum C."/>
            <person name="Birren B."/>
        </authorList>
    </citation>
    <scope>NUCLEOTIDE SEQUENCE [LARGE SCALE GENOMIC DNA]</scope>
    <source>
        <strain evidence="2">1-1 BBBD Race 1</strain>
    </source>
</reference>
<keyword evidence="1" id="KW-0812">Transmembrane</keyword>
<evidence type="ECO:0000313" key="4">
    <source>
        <dbReference type="Proteomes" id="UP000005240"/>
    </source>
</evidence>
<dbReference type="EnsemblFungi" id="PTTG_25492-t43_1">
    <property type="protein sequence ID" value="PTTG_25492-t43_1-p1"/>
    <property type="gene ID" value="PTTG_25492"/>
</dbReference>
<evidence type="ECO:0000256" key="1">
    <source>
        <dbReference type="SAM" id="Phobius"/>
    </source>
</evidence>
<feature type="transmembrane region" description="Helical" evidence="1">
    <location>
        <begin position="95"/>
        <end position="116"/>
    </location>
</feature>
<dbReference type="Proteomes" id="UP000005240">
    <property type="component" value="Unassembled WGS sequence"/>
</dbReference>
<keyword evidence="1" id="KW-0472">Membrane</keyword>
<feature type="transmembrane region" description="Helical" evidence="1">
    <location>
        <begin position="52"/>
        <end position="75"/>
    </location>
</feature>
<feature type="transmembrane region" description="Helical" evidence="1">
    <location>
        <begin position="128"/>
        <end position="151"/>
    </location>
</feature>
<dbReference type="OrthoDB" id="2495895at2759"/>
<reference evidence="3" key="4">
    <citation type="submission" date="2025-05" db="UniProtKB">
        <authorList>
            <consortium name="EnsemblFungi"/>
        </authorList>
    </citation>
    <scope>IDENTIFICATION</scope>
    <source>
        <strain evidence="3">isolate 1-1 / race 1 (BBBD)</strain>
    </source>
</reference>
<reference evidence="3 4" key="3">
    <citation type="journal article" date="2017" name="G3 (Bethesda)">
        <title>Comparative analysis highlights variable genome content of wheat rusts and divergence of the mating loci.</title>
        <authorList>
            <person name="Cuomo C.A."/>
            <person name="Bakkeren G."/>
            <person name="Khalil H.B."/>
            <person name="Panwar V."/>
            <person name="Joly D."/>
            <person name="Linning R."/>
            <person name="Sakthikumar S."/>
            <person name="Song X."/>
            <person name="Adiconis X."/>
            <person name="Fan L."/>
            <person name="Goldberg J.M."/>
            <person name="Levin J.Z."/>
            <person name="Young S."/>
            <person name="Zeng Q."/>
            <person name="Anikster Y."/>
            <person name="Bruce M."/>
            <person name="Wang M."/>
            <person name="Yin C."/>
            <person name="McCallum B."/>
            <person name="Szabo L.J."/>
            <person name="Hulbert S."/>
            <person name="Chen X."/>
            <person name="Fellers J.P."/>
        </authorList>
    </citation>
    <scope>NUCLEOTIDE SEQUENCE</scope>
    <source>
        <strain evidence="4">Isolate 1-1 / race 1 (BBBD)</strain>
        <strain evidence="3">isolate 1-1 / race 1 (BBBD)</strain>
    </source>
</reference>
<dbReference type="AlphaFoldDB" id="A0A180H1U4"/>